<feature type="region of interest" description="Disordered" evidence="1">
    <location>
        <begin position="1"/>
        <end position="21"/>
    </location>
</feature>
<feature type="non-terminal residue" evidence="2">
    <location>
        <position position="270"/>
    </location>
</feature>
<dbReference type="Proteomes" id="UP000276128">
    <property type="component" value="Unassembled WGS sequence"/>
</dbReference>
<name>A0A3S0BJI2_9BACL</name>
<organism evidence="2 3">
    <name type="scientific">Paenibacillus whitsoniae</name>
    <dbReference type="NCBI Taxonomy" id="2496558"/>
    <lineage>
        <taxon>Bacteria</taxon>
        <taxon>Bacillati</taxon>
        <taxon>Bacillota</taxon>
        <taxon>Bacilli</taxon>
        <taxon>Bacillales</taxon>
        <taxon>Paenibacillaceae</taxon>
        <taxon>Paenibacillus</taxon>
    </lineage>
</organism>
<keyword evidence="3" id="KW-1185">Reference proteome</keyword>
<proteinExistence type="predicted"/>
<evidence type="ECO:0000256" key="1">
    <source>
        <dbReference type="SAM" id="MobiDB-lite"/>
    </source>
</evidence>
<sequence>MAGHTQAQSQDQPHSDGKREFAEAGTAHANLKSLVERVEKLLASRGAYYTDGAKLAMGDMVRAANDALDGKPHFPFVRNRQFYAPREEEAVLFATRRYTMAPSYNEEGKVYHEYGLEPALAWFEQQDVLAEGAAVLPRKAEEALAQAAAHLEAARIGSAVGEYSAEAAAALRAEMAQLEEAKLAFRTGDSGEELAQAIVSCLNRLRDCRFSRVLRSDVDPSATLYLTEAALQELKQNVAQDELLREQYERIASLSERYSLTYLEQAAALL</sequence>
<evidence type="ECO:0000313" key="2">
    <source>
        <dbReference type="EMBL" id="RTE08000.1"/>
    </source>
</evidence>
<reference evidence="2 3" key="1">
    <citation type="submission" date="2018-12" db="EMBL/GenBank/DDBJ databases">
        <title>Bacillus ochoae sp. nov., Paenibacillus whitsoniae sp. nov., Paenibacillus spiritus sp. nov. Isolated from the Mars Exploration Rover during spacecraft assembly.</title>
        <authorList>
            <person name="Seuylemezian A."/>
            <person name="Vaishampayan P."/>
        </authorList>
    </citation>
    <scope>NUCLEOTIDE SEQUENCE [LARGE SCALE GENOMIC DNA]</scope>
    <source>
        <strain evidence="2 3">MER 54</strain>
    </source>
</reference>
<dbReference type="EMBL" id="RXHU01000060">
    <property type="protein sequence ID" value="RTE08000.1"/>
    <property type="molecule type" value="Genomic_DNA"/>
</dbReference>
<evidence type="ECO:0000313" key="3">
    <source>
        <dbReference type="Proteomes" id="UP000276128"/>
    </source>
</evidence>
<comment type="caution">
    <text evidence="2">The sequence shown here is derived from an EMBL/GenBank/DDBJ whole genome shotgun (WGS) entry which is preliminary data.</text>
</comment>
<feature type="compositionally biased region" description="Polar residues" evidence="1">
    <location>
        <begin position="1"/>
        <end position="12"/>
    </location>
</feature>
<gene>
    <name evidence="2" type="ORF">EJQ19_19630</name>
</gene>
<protein>
    <submittedName>
        <fullName evidence="2">Heparinase</fullName>
    </submittedName>
</protein>
<dbReference type="AlphaFoldDB" id="A0A3S0BJI2"/>
<accession>A0A3S0BJI2</accession>